<comment type="caution">
    <text evidence="7">The sequence shown here is derived from an EMBL/GenBank/DDBJ whole genome shotgun (WGS) entry which is preliminary data.</text>
</comment>
<dbReference type="STRING" id="307972.A0A2G8KFE8"/>
<evidence type="ECO:0000256" key="1">
    <source>
        <dbReference type="ARBA" id="ARBA00004167"/>
    </source>
</evidence>
<keyword evidence="2" id="KW-0325">Glycoprotein</keyword>
<dbReference type="PANTHER" id="PTHR24416:SF611">
    <property type="entry name" value="TYROSINE-PROTEIN KINASE TRANSMEMBRANE RECEPTOR ROR"/>
    <property type="match status" value="1"/>
</dbReference>
<evidence type="ECO:0000313" key="7">
    <source>
        <dbReference type="EMBL" id="PIK46700.1"/>
    </source>
</evidence>
<dbReference type="Gene3D" id="1.10.510.10">
    <property type="entry name" value="Transferase(Phosphotransferase) domain 1"/>
    <property type="match status" value="1"/>
</dbReference>
<dbReference type="GO" id="GO:0004714">
    <property type="term" value="F:transmembrane receptor protein tyrosine kinase activity"/>
    <property type="evidence" value="ECO:0007669"/>
    <property type="project" value="TreeGrafter"/>
</dbReference>
<dbReference type="GO" id="GO:0005524">
    <property type="term" value="F:ATP binding"/>
    <property type="evidence" value="ECO:0007669"/>
    <property type="project" value="InterPro"/>
</dbReference>
<dbReference type="InterPro" id="IPR001245">
    <property type="entry name" value="Ser-Thr/Tyr_kinase_cat_dom"/>
</dbReference>
<evidence type="ECO:0000256" key="2">
    <source>
        <dbReference type="ARBA" id="ARBA00023180"/>
    </source>
</evidence>
<dbReference type="PRINTS" id="PR00109">
    <property type="entry name" value="TYRKINASE"/>
</dbReference>
<keyword evidence="5" id="KW-1133">Transmembrane helix</keyword>
<evidence type="ECO:0000313" key="8">
    <source>
        <dbReference type="Proteomes" id="UP000230750"/>
    </source>
</evidence>
<keyword evidence="3" id="KW-0460">Magnesium</keyword>
<dbReference type="Proteomes" id="UP000230750">
    <property type="component" value="Unassembled WGS sequence"/>
</dbReference>
<dbReference type="Pfam" id="PF07714">
    <property type="entry name" value="PK_Tyr_Ser-Thr"/>
    <property type="match status" value="1"/>
</dbReference>
<dbReference type="GO" id="GO:0043235">
    <property type="term" value="C:receptor complex"/>
    <property type="evidence" value="ECO:0007669"/>
    <property type="project" value="TreeGrafter"/>
</dbReference>
<dbReference type="InterPro" id="IPR050122">
    <property type="entry name" value="RTK"/>
</dbReference>
<dbReference type="PANTHER" id="PTHR24416">
    <property type="entry name" value="TYROSINE-PROTEIN KINASE RECEPTOR"/>
    <property type="match status" value="1"/>
</dbReference>
<dbReference type="GO" id="GO:0046872">
    <property type="term" value="F:metal ion binding"/>
    <property type="evidence" value="ECO:0007669"/>
    <property type="project" value="UniProtKB-KW"/>
</dbReference>
<proteinExistence type="predicted"/>
<sequence length="573" mass="63896">MWDPSLLVKVPLVITPNGDYKDYRITSTYTAVKGDSSITCQLTGYVMQDEINEQRMEHISHTVNLTVQYVPVCNMTIQEGEDCREVILTCECEAVPAYITQYSFFNESSVINNGTSDTLILSVAFGTSTGFSCSATNDIGSGNQSDTSVYDCDKGTTVLPTTAVTTEPSLATTVTTALPYTTDIQSKASTETTAKPSTTDPQSRECNYTGLIAACIVEAIIIVVLILVIIYFITRDRLGHGGNRESRSPDQKEGVEEHENKDSMDLQKLDVDKNKKNNNLEVPENNVQLVSLLPGKGMLRYHKALLMTADGNMDAVVRTLSTDSTLQIIKLQSSEVQHILNLPGDNSIMKIFGWCNTVPNYLICEHVSGGNLSDILTEEFSPQKVHQYDNTKQKRFQVAEKGNAEHLPKYALQVARGLQFLTKHRFMCPGLRSKKVLLDAAGRCKLYDFVSMENAKEWTGLLWNENVPFQWMPPEFLFLKKISSAGDIWSFGVLLWEIFSYGLEPYKGQTGADVEKSLRAEQKLPMPVNCPGAIWQVMITCWEQDAENRPKIDDVTSKLAEMYSEEKVGPTQE</sequence>
<accession>A0A2G8KFE8</accession>
<dbReference type="Gene3D" id="2.60.40.10">
    <property type="entry name" value="Immunoglobulins"/>
    <property type="match status" value="1"/>
</dbReference>
<protein>
    <submittedName>
        <fullName evidence="7">Putative tyrosine-protein kinase</fullName>
    </submittedName>
</protein>
<keyword evidence="5" id="KW-0812">Transmembrane</keyword>
<keyword evidence="3" id="KW-0479">Metal-binding</keyword>
<dbReference type="GO" id="GO:0007169">
    <property type="term" value="P:cell surface receptor protein tyrosine kinase signaling pathway"/>
    <property type="evidence" value="ECO:0007669"/>
    <property type="project" value="TreeGrafter"/>
</dbReference>
<keyword evidence="5" id="KW-0472">Membrane</keyword>
<dbReference type="SUPFAM" id="SSF56112">
    <property type="entry name" value="Protein kinase-like (PK-like)"/>
    <property type="match status" value="1"/>
</dbReference>
<evidence type="ECO:0000256" key="4">
    <source>
        <dbReference type="SAM" id="MobiDB-lite"/>
    </source>
</evidence>
<dbReference type="OrthoDB" id="4062651at2759"/>
<dbReference type="PROSITE" id="PS50011">
    <property type="entry name" value="PROTEIN_KINASE_DOM"/>
    <property type="match status" value="1"/>
</dbReference>
<feature type="region of interest" description="Disordered" evidence="4">
    <location>
        <begin position="240"/>
        <end position="270"/>
    </location>
</feature>
<name>A0A2G8KFE8_STIJA</name>
<reference evidence="7 8" key="1">
    <citation type="journal article" date="2017" name="PLoS Biol.">
        <title>The sea cucumber genome provides insights into morphological evolution and visceral regeneration.</title>
        <authorList>
            <person name="Zhang X."/>
            <person name="Sun L."/>
            <person name="Yuan J."/>
            <person name="Sun Y."/>
            <person name="Gao Y."/>
            <person name="Zhang L."/>
            <person name="Li S."/>
            <person name="Dai H."/>
            <person name="Hamel J.F."/>
            <person name="Liu C."/>
            <person name="Yu Y."/>
            <person name="Liu S."/>
            <person name="Lin W."/>
            <person name="Guo K."/>
            <person name="Jin S."/>
            <person name="Xu P."/>
            <person name="Storey K.B."/>
            <person name="Huan P."/>
            <person name="Zhang T."/>
            <person name="Zhou Y."/>
            <person name="Zhang J."/>
            <person name="Lin C."/>
            <person name="Li X."/>
            <person name="Xing L."/>
            <person name="Huo D."/>
            <person name="Sun M."/>
            <person name="Wang L."/>
            <person name="Mercier A."/>
            <person name="Li F."/>
            <person name="Yang H."/>
            <person name="Xiang J."/>
        </authorList>
    </citation>
    <scope>NUCLEOTIDE SEQUENCE [LARGE SCALE GENOMIC DNA]</scope>
    <source>
        <strain evidence="7">Shaxun</strain>
        <tissue evidence="7">Muscle</tissue>
    </source>
</reference>
<dbReference type="GO" id="GO:0005886">
    <property type="term" value="C:plasma membrane"/>
    <property type="evidence" value="ECO:0007669"/>
    <property type="project" value="TreeGrafter"/>
</dbReference>
<gene>
    <name evidence="7" type="ORF">BSL78_16438</name>
</gene>
<dbReference type="InterPro" id="IPR013783">
    <property type="entry name" value="Ig-like_fold"/>
</dbReference>
<dbReference type="InterPro" id="IPR000719">
    <property type="entry name" value="Prot_kinase_dom"/>
</dbReference>
<dbReference type="EMBL" id="MRZV01000627">
    <property type="protein sequence ID" value="PIK46700.1"/>
    <property type="molecule type" value="Genomic_DNA"/>
</dbReference>
<evidence type="ECO:0000256" key="5">
    <source>
        <dbReference type="SAM" id="Phobius"/>
    </source>
</evidence>
<feature type="transmembrane region" description="Helical" evidence="5">
    <location>
        <begin position="211"/>
        <end position="234"/>
    </location>
</feature>
<evidence type="ECO:0000259" key="6">
    <source>
        <dbReference type="PROSITE" id="PS50011"/>
    </source>
</evidence>
<dbReference type="InterPro" id="IPR011009">
    <property type="entry name" value="Kinase-like_dom_sf"/>
</dbReference>
<evidence type="ECO:0000256" key="3">
    <source>
        <dbReference type="PIRSR" id="PIRSR000615-3"/>
    </source>
</evidence>
<feature type="binding site" evidence="3">
    <location>
        <position position="448"/>
    </location>
    <ligand>
        <name>Mg(2+)</name>
        <dbReference type="ChEBI" id="CHEBI:18420"/>
    </ligand>
</feature>
<keyword evidence="7" id="KW-0418">Kinase</keyword>
<dbReference type="AlphaFoldDB" id="A0A2G8KFE8"/>
<keyword evidence="8" id="KW-1185">Reference proteome</keyword>
<comment type="subcellular location">
    <subcellularLocation>
        <location evidence="1">Membrane</location>
        <topology evidence="1">Single-pass membrane protein</topology>
    </subcellularLocation>
</comment>
<feature type="domain" description="Protein kinase" evidence="6">
    <location>
        <begin position="232"/>
        <end position="563"/>
    </location>
</feature>
<organism evidence="7 8">
    <name type="scientific">Stichopus japonicus</name>
    <name type="common">Sea cucumber</name>
    <dbReference type="NCBI Taxonomy" id="307972"/>
    <lineage>
        <taxon>Eukaryota</taxon>
        <taxon>Metazoa</taxon>
        <taxon>Echinodermata</taxon>
        <taxon>Eleutherozoa</taxon>
        <taxon>Echinozoa</taxon>
        <taxon>Holothuroidea</taxon>
        <taxon>Aspidochirotacea</taxon>
        <taxon>Aspidochirotida</taxon>
        <taxon>Stichopodidae</taxon>
        <taxon>Apostichopus</taxon>
    </lineage>
</organism>
<keyword evidence="7" id="KW-0808">Transferase</keyword>